<dbReference type="PRINTS" id="PR01021">
    <property type="entry name" value="OMPADOMAIN"/>
</dbReference>
<proteinExistence type="predicted"/>
<feature type="region of interest" description="Disordered" evidence="5">
    <location>
        <begin position="49"/>
        <end position="78"/>
    </location>
</feature>
<evidence type="ECO:0000313" key="9">
    <source>
        <dbReference type="Proteomes" id="UP000192756"/>
    </source>
</evidence>
<evidence type="ECO:0000256" key="3">
    <source>
        <dbReference type="ARBA" id="ARBA00023237"/>
    </source>
</evidence>
<dbReference type="Proteomes" id="UP000192756">
    <property type="component" value="Unassembled WGS sequence"/>
</dbReference>
<evidence type="ECO:0000256" key="6">
    <source>
        <dbReference type="SAM" id="SignalP"/>
    </source>
</evidence>
<dbReference type="GO" id="GO:0009279">
    <property type="term" value="C:cell outer membrane"/>
    <property type="evidence" value="ECO:0007669"/>
    <property type="project" value="UniProtKB-SubCell"/>
</dbReference>
<evidence type="ECO:0000256" key="5">
    <source>
        <dbReference type="SAM" id="MobiDB-lite"/>
    </source>
</evidence>
<keyword evidence="6" id="KW-0732">Signal</keyword>
<dbReference type="Pfam" id="PF00691">
    <property type="entry name" value="OmpA"/>
    <property type="match status" value="1"/>
</dbReference>
<keyword evidence="3" id="KW-0998">Cell outer membrane</keyword>
<dbReference type="InterPro" id="IPR006664">
    <property type="entry name" value="OMP_bac"/>
</dbReference>
<dbReference type="PANTHER" id="PTHR30329:SF21">
    <property type="entry name" value="LIPOPROTEIN YIAD-RELATED"/>
    <property type="match status" value="1"/>
</dbReference>
<keyword evidence="9" id="KW-1185">Reference proteome</keyword>
<name>A0A1W2CVW0_9SPHI</name>
<dbReference type="InterPro" id="IPR050330">
    <property type="entry name" value="Bact_OuterMem_StrucFunc"/>
</dbReference>
<dbReference type="EMBL" id="FWXT01000002">
    <property type="protein sequence ID" value="SMC89340.1"/>
    <property type="molecule type" value="Genomic_DNA"/>
</dbReference>
<feature type="compositionally biased region" description="Basic and acidic residues" evidence="5">
    <location>
        <begin position="64"/>
        <end position="76"/>
    </location>
</feature>
<organism evidence="8 9">
    <name type="scientific">Pedobacter africanus</name>
    <dbReference type="NCBI Taxonomy" id="151894"/>
    <lineage>
        <taxon>Bacteria</taxon>
        <taxon>Pseudomonadati</taxon>
        <taxon>Bacteroidota</taxon>
        <taxon>Sphingobacteriia</taxon>
        <taxon>Sphingobacteriales</taxon>
        <taxon>Sphingobacteriaceae</taxon>
        <taxon>Pedobacter</taxon>
    </lineage>
</organism>
<gene>
    <name evidence="8" type="ORF">SAMN04488524_3309</name>
</gene>
<accession>A0A1W2CVW0</accession>
<evidence type="ECO:0000256" key="1">
    <source>
        <dbReference type="ARBA" id="ARBA00004442"/>
    </source>
</evidence>
<feature type="signal peptide" evidence="6">
    <location>
        <begin position="1"/>
        <end position="21"/>
    </location>
</feature>
<feature type="domain" description="OmpA-like" evidence="7">
    <location>
        <begin position="310"/>
        <end position="425"/>
    </location>
</feature>
<evidence type="ECO:0000313" key="8">
    <source>
        <dbReference type="EMBL" id="SMC89340.1"/>
    </source>
</evidence>
<comment type="subcellular location">
    <subcellularLocation>
        <location evidence="1">Cell outer membrane</location>
    </subcellularLocation>
</comment>
<dbReference type="CDD" id="cd07185">
    <property type="entry name" value="OmpA_C-like"/>
    <property type="match status" value="1"/>
</dbReference>
<keyword evidence="2 4" id="KW-0472">Membrane</keyword>
<evidence type="ECO:0000259" key="7">
    <source>
        <dbReference type="PROSITE" id="PS51123"/>
    </source>
</evidence>
<dbReference type="RefSeq" id="WP_084240098.1">
    <property type="nucleotide sequence ID" value="NZ_FWXT01000002.1"/>
</dbReference>
<dbReference type="AlphaFoldDB" id="A0A1W2CVW0"/>
<dbReference type="PROSITE" id="PS51123">
    <property type="entry name" value="OMPA_2"/>
    <property type="match status" value="1"/>
</dbReference>
<dbReference type="InterPro" id="IPR036737">
    <property type="entry name" value="OmpA-like_sf"/>
</dbReference>
<dbReference type="OrthoDB" id="9800869at2"/>
<dbReference type="InterPro" id="IPR006665">
    <property type="entry name" value="OmpA-like"/>
</dbReference>
<evidence type="ECO:0000256" key="4">
    <source>
        <dbReference type="PROSITE-ProRule" id="PRU00473"/>
    </source>
</evidence>
<sequence length="425" mass="46821">MFKRLFLLVLVIQAMTMTAHSQGFLKRLAEKAANAGSDLLIKKSTQKAEKAIDGNPSAKAKKNAAQDEPKGEKVSESSKSGKLAASYTKFDFIPGEKTLLYDNFEQDVIGEFPLKWFTSGSAEVVKLDAQQGKWLQFNSGQFLSPTIKLPENFTVEFDVFLNLSLNSSSVLPGLQFQIFDRGDKAKRLDVYNYTLKNILYFSTSFSHDKAVVSLDSRENAKQKFKSDKIFLTGFQSNYGSVIHVAIAVQKERLRLWYNAEKVLDVPTAAATPANFNQLLFSGAKTREGYPAFYLSNLRIGAGEPDTRSKLLEQGRFVTNGILFDTNSDKIKPESFGLIKEIAAAIKESPGIKIKIVGHTDNDGSAETNLALSKKRSVAVKKVLAEEFGIDDNQIVTDGKGASEPVGNNSTASGKAENRRVEFVKI</sequence>
<dbReference type="STRING" id="151894.SAMN04488524_3309"/>
<reference evidence="9" key="1">
    <citation type="submission" date="2017-04" db="EMBL/GenBank/DDBJ databases">
        <authorList>
            <person name="Varghese N."/>
            <person name="Submissions S."/>
        </authorList>
    </citation>
    <scope>NUCLEOTIDE SEQUENCE [LARGE SCALE GENOMIC DNA]</scope>
    <source>
        <strain evidence="9">DSM 12126</strain>
    </source>
</reference>
<dbReference type="Gene3D" id="3.30.1330.60">
    <property type="entry name" value="OmpA-like domain"/>
    <property type="match status" value="1"/>
</dbReference>
<protein>
    <submittedName>
        <fullName evidence="8">Outer membrane protein OmpA</fullName>
    </submittedName>
</protein>
<evidence type="ECO:0000256" key="2">
    <source>
        <dbReference type="ARBA" id="ARBA00023136"/>
    </source>
</evidence>
<dbReference type="PANTHER" id="PTHR30329">
    <property type="entry name" value="STATOR ELEMENT OF FLAGELLAR MOTOR COMPLEX"/>
    <property type="match status" value="1"/>
</dbReference>
<dbReference type="SUPFAM" id="SSF103088">
    <property type="entry name" value="OmpA-like"/>
    <property type="match status" value="1"/>
</dbReference>
<feature type="chain" id="PRO_5012845601" evidence="6">
    <location>
        <begin position="22"/>
        <end position="425"/>
    </location>
</feature>